<proteinExistence type="predicted"/>
<dbReference type="Proteomes" id="UP000708208">
    <property type="component" value="Unassembled WGS sequence"/>
</dbReference>
<dbReference type="EMBL" id="CAJVCH010374352">
    <property type="protein sequence ID" value="CAG7816585.1"/>
    <property type="molecule type" value="Genomic_DNA"/>
</dbReference>
<sequence length="149" mass="17040">MYPVKVPPLTTLTNPTQHQQPNQSNSHVVPLMSLNLEYINAIDRLINIPKANHMKRKTSKYFRFHKFPRRPHYYPDIPHPIPLMSLKLDPPPFYPFRGKSIHPHHPPDRSPDVIISTGLKISSSRCEKCSSVTRKVQESAGTSENTPVS</sequence>
<name>A0A8J2KKD9_9HEXA</name>
<organism evidence="2 3">
    <name type="scientific">Allacma fusca</name>
    <dbReference type="NCBI Taxonomy" id="39272"/>
    <lineage>
        <taxon>Eukaryota</taxon>
        <taxon>Metazoa</taxon>
        <taxon>Ecdysozoa</taxon>
        <taxon>Arthropoda</taxon>
        <taxon>Hexapoda</taxon>
        <taxon>Collembola</taxon>
        <taxon>Symphypleona</taxon>
        <taxon>Sminthuridae</taxon>
        <taxon>Allacma</taxon>
    </lineage>
</organism>
<evidence type="ECO:0000313" key="2">
    <source>
        <dbReference type="EMBL" id="CAG7816585.1"/>
    </source>
</evidence>
<reference evidence="2" key="1">
    <citation type="submission" date="2021-06" db="EMBL/GenBank/DDBJ databases">
        <authorList>
            <person name="Hodson N. C."/>
            <person name="Mongue J. A."/>
            <person name="Jaron S. K."/>
        </authorList>
    </citation>
    <scope>NUCLEOTIDE SEQUENCE</scope>
</reference>
<evidence type="ECO:0000256" key="1">
    <source>
        <dbReference type="SAM" id="MobiDB-lite"/>
    </source>
</evidence>
<feature type="compositionally biased region" description="Polar residues" evidence="1">
    <location>
        <begin position="10"/>
        <end position="25"/>
    </location>
</feature>
<feature type="region of interest" description="Disordered" evidence="1">
    <location>
        <begin position="1"/>
        <end position="25"/>
    </location>
</feature>
<accession>A0A8J2KKD9</accession>
<comment type="caution">
    <text evidence="2">The sequence shown here is derived from an EMBL/GenBank/DDBJ whole genome shotgun (WGS) entry which is preliminary data.</text>
</comment>
<evidence type="ECO:0000313" key="3">
    <source>
        <dbReference type="Proteomes" id="UP000708208"/>
    </source>
</evidence>
<feature type="region of interest" description="Disordered" evidence="1">
    <location>
        <begin position="130"/>
        <end position="149"/>
    </location>
</feature>
<keyword evidence="3" id="KW-1185">Reference proteome</keyword>
<gene>
    <name evidence="2" type="ORF">AFUS01_LOCUS27200</name>
</gene>
<dbReference type="AlphaFoldDB" id="A0A8J2KKD9"/>
<feature type="non-terminal residue" evidence="2">
    <location>
        <position position="149"/>
    </location>
</feature>
<protein>
    <submittedName>
        <fullName evidence="2">Uncharacterized protein</fullName>
    </submittedName>
</protein>